<feature type="chain" id="PRO_5035145526" description="VPLPA-CTERM sorting domain-containing protein" evidence="2">
    <location>
        <begin position="19"/>
        <end position="205"/>
    </location>
</feature>
<keyword evidence="1" id="KW-0472">Membrane</keyword>
<keyword evidence="2" id="KW-0732">Signal</keyword>
<feature type="transmembrane region" description="Helical" evidence="1">
    <location>
        <begin position="179"/>
        <end position="198"/>
    </location>
</feature>
<evidence type="ECO:0008006" key="5">
    <source>
        <dbReference type="Google" id="ProtNLM"/>
    </source>
</evidence>
<proteinExistence type="predicted"/>
<dbReference type="RefSeq" id="WP_202658533.1">
    <property type="nucleotide sequence ID" value="NZ_JAESVP010000002.1"/>
</dbReference>
<keyword evidence="4" id="KW-1185">Reference proteome</keyword>
<dbReference type="Proteomes" id="UP000619033">
    <property type="component" value="Unassembled WGS sequence"/>
</dbReference>
<reference evidence="3" key="1">
    <citation type="submission" date="2021-01" db="EMBL/GenBank/DDBJ databases">
        <title>Genome seq and assembly of Tabrizicola sp. KVB23.</title>
        <authorList>
            <person name="Chhetri G."/>
        </authorList>
    </citation>
    <scope>NUCLEOTIDE SEQUENCE</scope>
    <source>
        <strain evidence="3">KVB23</strain>
    </source>
</reference>
<keyword evidence="1" id="KW-0812">Transmembrane</keyword>
<protein>
    <recommendedName>
        <fullName evidence="5">VPLPA-CTERM sorting domain-containing protein</fullName>
    </recommendedName>
</protein>
<accession>A0A8J7MS49</accession>
<evidence type="ECO:0000256" key="1">
    <source>
        <dbReference type="SAM" id="Phobius"/>
    </source>
</evidence>
<dbReference type="EMBL" id="JAESVP010000002">
    <property type="protein sequence ID" value="MBL4927398.1"/>
    <property type="molecule type" value="Genomic_DNA"/>
</dbReference>
<evidence type="ECO:0000313" key="4">
    <source>
        <dbReference type="Proteomes" id="UP000619033"/>
    </source>
</evidence>
<sequence>MRTVLAAALAFAALPVGAATVTETTDFSSDWFNPTAIASGTSQVSGTASDLDVLLLTGLKAGAQTLAFGFSGASIYTSGNLTAGGAILYSYTPFQWGWDNDGMTNYQVSYNSWNVGTPWFGQSGALTSTASLTLNDAFLGTLYLAIVPWNATPLAYTIDLPMAVAAPAPLPPTESPANVPVPAAGLLLGAALALAGVASGRRKRA</sequence>
<feature type="signal peptide" evidence="2">
    <location>
        <begin position="1"/>
        <end position="18"/>
    </location>
</feature>
<evidence type="ECO:0000256" key="2">
    <source>
        <dbReference type="SAM" id="SignalP"/>
    </source>
</evidence>
<gene>
    <name evidence="3" type="ORF">JI744_04690</name>
</gene>
<name>A0A8J7MS49_9RHOB</name>
<comment type="caution">
    <text evidence="3">The sequence shown here is derived from an EMBL/GenBank/DDBJ whole genome shotgun (WGS) entry which is preliminary data.</text>
</comment>
<dbReference type="AlphaFoldDB" id="A0A8J7MS49"/>
<evidence type="ECO:0000313" key="3">
    <source>
        <dbReference type="EMBL" id="MBL4927398.1"/>
    </source>
</evidence>
<organism evidence="3 4">
    <name type="scientific">Fuscibacter oryzae</name>
    <dbReference type="NCBI Taxonomy" id="2803939"/>
    <lineage>
        <taxon>Bacteria</taxon>
        <taxon>Pseudomonadati</taxon>
        <taxon>Pseudomonadota</taxon>
        <taxon>Alphaproteobacteria</taxon>
        <taxon>Rhodobacterales</taxon>
        <taxon>Paracoccaceae</taxon>
        <taxon>Fuscibacter</taxon>
    </lineage>
</organism>
<keyword evidence="1" id="KW-1133">Transmembrane helix</keyword>